<feature type="compositionally biased region" description="Low complexity" evidence="1">
    <location>
        <begin position="261"/>
        <end position="274"/>
    </location>
</feature>
<dbReference type="Proteomes" id="UP000008316">
    <property type="component" value="Chromosome 1"/>
</dbReference>
<evidence type="ECO:0000256" key="1">
    <source>
        <dbReference type="SAM" id="MobiDB-lite"/>
    </source>
</evidence>
<keyword evidence="3" id="KW-1185">Reference proteome</keyword>
<sequence>MAPVPRGCHVRRAGLAVCVGRYPGWPPVMPTPSRRDRQWLESACASRLRDPPAAYRCGDSTGWRRAASCFPFNRRRECDCGHRTRAYDSTADGAGRALAGACRAGASVARAHKKRRGAERAPSRAAAGRAALTRLDAAPTLARVLVLACGFSWHAVERETGKLAAPRTTSTCAAPATVSACIAQAMRAPLHRAPSRSGARPGHWTRDASGKAKRRCRQPGYRPEPRKRQSCASPGPGPAARGGESAGKRRGWRRGFPCSLAAAPWARRPASPSSMIVVPERPA</sequence>
<evidence type="ECO:0000313" key="2">
    <source>
        <dbReference type="EMBL" id="AEA60564.1"/>
    </source>
</evidence>
<reference evidence="2 3" key="1">
    <citation type="journal article" date="2011" name="J. Bacteriol.">
        <title>Complete genome sequence of Burkholderia gladioli BSR3.</title>
        <authorList>
            <person name="Seo Y.S."/>
            <person name="Lim J."/>
            <person name="Choi B.S."/>
            <person name="Kim H."/>
            <person name="Goo E."/>
            <person name="Lee B."/>
            <person name="Lim J.S."/>
            <person name="Choi I.Y."/>
            <person name="Moon J.S."/>
            <person name="Kim J."/>
            <person name="Hwang I."/>
        </authorList>
    </citation>
    <scope>NUCLEOTIDE SEQUENCE [LARGE SCALE GENOMIC DNA]</scope>
    <source>
        <strain evidence="2 3">BSR3</strain>
    </source>
</reference>
<feature type="region of interest" description="Disordered" evidence="1">
    <location>
        <begin position="189"/>
        <end position="283"/>
    </location>
</feature>
<dbReference type="HOGENOM" id="CLU_982367_0_0_4"/>
<accession>F2LDI4</accession>
<proteinExistence type="predicted"/>
<dbReference type="KEGG" id="bgd:bgla_1g19240"/>
<dbReference type="STRING" id="999541.bgla_1g19240"/>
<organism evidence="2 3">
    <name type="scientific">Burkholderia gladioli (strain BSR3)</name>
    <dbReference type="NCBI Taxonomy" id="999541"/>
    <lineage>
        <taxon>Bacteria</taxon>
        <taxon>Pseudomonadati</taxon>
        <taxon>Pseudomonadota</taxon>
        <taxon>Betaproteobacteria</taxon>
        <taxon>Burkholderiales</taxon>
        <taxon>Burkholderiaceae</taxon>
        <taxon>Burkholderia</taxon>
    </lineage>
</organism>
<protein>
    <submittedName>
        <fullName evidence="2">Uncharacterized protein</fullName>
    </submittedName>
</protein>
<feature type="compositionally biased region" description="Low complexity" evidence="1">
    <location>
        <begin position="230"/>
        <end position="243"/>
    </location>
</feature>
<gene>
    <name evidence="2" type="ordered locus">bgla_1g19240</name>
</gene>
<dbReference type="EMBL" id="CP002599">
    <property type="protein sequence ID" value="AEA60564.1"/>
    <property type="molecule type" value="Genomic_DNA"/>
</dbReference>
<dbReference type="AlphaFoldDB" id="F2LDI4"/>
<name>F2LDI4_BURGS</name>
<evidence type="ECO:0000313" key="3">
    <source>
        <dbReference type="Proteomes" id="UP000008316"/>
    </source>
</evidence>